<organism evidence="1">
    <name type="scientific">Arundo donax</name>
    <name type="common">Giant reed</name>
    <name type="synonym">Donax arundinaceus</name>
    <dbReference type="NCBI Taxonomy" id="35708"/>
    <lineage>
        <taxon>Eukaryota</taxon>
        <taxon>Viridiplantae</taxon>
        <taxon>Streptophyta</taxon>
        <taxon>Embryophyta</taxon>
        <taxon>Tracheophyta</taxon>
        <taxon>Spermatophyta</taxon>
        <taxon>Magnoliopsida</taxon>
        <taxon>Liliopsida</taxon>
        <taxon>Poales</taxon>
        <taxon>Poaceae</taxon>
        <taxon>PACMAD clade</taxon>
        <taxon>Arundinoideae</taxon>
        <taxon>Arundineae</taxon>
        <taxon>Arundo</taxon>
    </lineage>
</organism>
<dbReference type="EMBL" id="GBRH01186100">
    <property type="protein sequence ID" value="JAE11796.1"/>
    <property type="molecule type" value="Transcribed_RNA"/>
</dbReference>
<reference evidence="1" key="1">
    <citation type="submission" date="2014-09" db="EMBL/GenBank/DDBJ databases">
        <authorList>
            <person name="Magalhaes I.L.F."/>
            <person name="Oliveira U."/>
            <person name="Santos F.R."/>
            <person name="Vidigal T.H.D.A."/>
            <person name="Brescovit A.D."/>
            <person name="Santos A.J."/>
        </authorList>
    </citation>
    <scope>NUCLEOTIDE SEQUENCE</scope>
    <source>
        <tissue evidence="1">Shoot tissue taken approximately 20 cm above the soil surface</tissue>
    </source>
</reference>
<evidence type="ECO:0000313" key="1">
    <source>
        <dbReference type="EMBL" id="JAE11796.1"/>
    </source>
</evidence>
<sequence>MLSNMSSSDRSLPMHIKKSGTSPLLTSVRMILSTAVPLLTP</sequence>
<accession>A0A0A9FND4</accession>
<name>A0A0A9FND4_ARUDO</name>
<protein>
    <submittedName>
        <fullName evidence="1">Uncharacterized protein</fullName>
    </submittedName>
</protein>
<dbReference type="AlphaFoldDB" id="A0A0A9FND4"/>
<reference evidence="1" key="2">
    <citation type="journal article" date="2015" name="Data Brief">
        <title>Shoot transcriptome of the giant reed, Arundo donax.</title>
        <authorList>
            <person name="Barrero R.A."/>
            <person name="Guerrero F.D."/>
            <person name="Moolhuijzen P."/>
            <person name="Goolsby J.A."/>
            <person name="Tidwell J."/>
            <person name="Bellgard S.E."/>
            <person name="Bellgard M.I."/>
        </authorList>
    </citation>
    <scope>NUCLEOTIDE SEQUENCE</scope>
    <source>
        <tissue evidence="1">Shoot tissue taken approximately 20 cm above the soil surface</tissue>
    </source>
</reference>
<proteinExistence type="predicted"/>